<proteinExistence type="predicted"/>
<evidence type="ECO:0000259" key="1">
    <source>
        <dbReference type="Pfam" id="PF13229"/>
    </source>
</evidence>
<feature type="domain" description="Right handed beta helix" evidence="1">
    <location>
        <begin position="248"/>
        <end position="364"/>
    </location>
</feature>
<dbReference type="InterPro" id="IPR039448">
    <property type="entry name" value="Beta_helix"/>
</dbReference>
<dbReference type="SUPFAM" id="SSF51126">
    <property type="entry name" value="Pectin lyase-like"/>
    <property type="match status" value="1"/>
</dbReference>
<dbReference type="InterPro" id="IPR011050">
    <property type="entry name" value="Pectin_lyase_fold/virulence"/>
</dbReference>
<gene>
    <name evidence="2" type="ORF">COX06_02290</name>
</gene>
<organism evidence="2 3">
    <name type="scientific">Candidatus Zambryskibacteria bacterium CG22_combo_CG10-13_8_21_14_all_42_17</name>
    <dbReference type="NCBI Taxonomy" id="1975118"/>
    <lineage>
        <taxon>Bacteria</taxon>
        <taxon>Candidatus Zambryskiibacteriota</taxon>
    </lineage>
</organism>
<name>A0A2H0BD55_9BACT</name>
<dbReference type="EMBL" id="PCST01000027">
    <property type="protein sequence ID" value="PIP55615.1"/>
    <property type="molecule type" value="Genomic_DNA"/>
</dbReference>
<dbReference type="AlphaFoldDB" id="A0A2H0BD55"/>
<comment type="caution">
    <text evidence="2">The sequence shown here is derived from an EMBL/GenBank/DDBJ whole genome shotgun (WGS) entry which is preliminary data.</text>
</comment>
<protein>
    <recommendedName>
        <fullName evidence="1">Right handed beta helix domain-containing protein</fullName>
    </recommendedName>
</protein>
<dbReference type="Gene3D" id="2.160.20.10">
    <property type="entry name" value="Single-stranded right-handed beta-helix, Pectin lyase-like"/>
    <property type="match status" value="1"/>
</dbReference>
<evidence type="ECO:0000313" key="2">
    <source>
        <dbReference type="EMBL" id="PIP55615.1"/>
    </source>
</evidence>
<reference evidence="2 3" key="1">
    <citation type="submission" date="2017-09" db="EMBL/GenBank/DDBJ databases">
        <title>Depth-based differentiation of microbial function through sediment-hosted aquifers and enrichment of novel symbionts in the deep terrestrial subsurface.</title>
        <authorList>
            <person name="Probst A.J."/>
            <person name="Ladd B."/>
            <person name="Jarett J.K."/>
            <person name="Geller-Mcgrath D.E."/>
            <person name="Sieber C.M."/>
            <person name="Emerson J.B."/>
            <person name="Anantharaman K."/>
            <person name="Thomas B.C."/>
            <person name="Malmstrom R."/>
            <person name="Stieglmeier M."/>
            <person name="Klingl A."/>
            <person name="Woyke T."/>
            <person name="Ryan C.M."/>
            <person name="Banfield J.F."/>
        </authorList>
    </citation>
    <scope>NUCLEOTIDE SEQUENCE [LARGE SCALE GENOMIC DNA]</scope>
    <source>
        <strain evidence="2">CG22_combo_CG10-13_8_21_14_all_42_17</strain>
    </source>
</reference>
<dbReference type="Pfam" id="PF13229">
    <property type="entry name" value="Beta_helix"/>
    <property type="match status" value="1"/>
</dbReference>
<evidence type="ECO:0000313" key="3">
    <source>
        <dbReference type="Proteomes" id="UP000229794"/>
    </source>
</evidence>
<dbReference type="InterPro" id="IPR012334">
    <property type="entry name" value="Pectin_lyas_fold"/>
</dbReference>
<feature type="non-terminal residue" evidence="2">
    <location>
        <position position="396"/>
    </location>
</feature>
<dbReference type="Proteomes" id="UP000229794">
    <property type="component" value="Unassembled WGS sequence"/>
</dbReference>
<sequence>MLKLRKLYLSLTRRQIESGEISGTITIQLQDENGNSQQTLETIDIEFLSTSALGEFLSPSSENSVTKTMASGTANKNFRYRDSAEGEFTLTVNATGRDSGDMWSVSQIITVETSVPPLPVTIIPGPITEDTTWSPDGGVYMINSHFSVAEGITLTIEPGTIIKAKTTALGGPSIYGVLIANGTSEQPIYFTSRFDDSVGGDSDGGGPSVGEPGQWQGLYFKPGSVGEFDNVTIRYAGDGGYGWGNFVGIENDGGILSIKNSLIDQNNMHGIWQKDGDLTIENSILSNQVFGLMTQGGETMASSNEFRANTNYGVHASMGGSLELTDNNFIDNAKTAYVAAQVDFSHTGNTSADTANRGFEITGNINDDTTWHTDDLPIIIPNGGFVIVATSGTLNI</sequence>
<accession>A0A2H0BD55</accession>